<comment type="caution">
    <text evidence="2">The sequence shown here is derived from an EMBL/GenBank/DDBJ whole genome shotgun (WGS) entry which is preliminary data.</text>
</comment>
<accession>A0A9P6CKM2</accession>
<gene>
    <name evidence="2" type="ORF">BDZ94DRAFT_1253933</name>
</gene>
<organism evidence="2 3">
    <name type="scientific">Collybia nuda</name>
    <dbReference type="NCBI Taxonomy" id="64659"/>
    <lineage>
        <taxon>Eukaryota</taxon>
        <taxon>Fungi</taxon>
        <taxon>Dikarya</taxon>
        <taxon>Basidiomycota</taxon>
        <taxon>Agaricomycotina</taxon>
        <taxon>Agaricomycetes</taxon>
        <taxon>Agaricomycetidae</taxon>
        <taxon>Agaricales</taxon>
        <taxon>Tricholomatineae</taxon>
        <taxon>Clitocybaceae</taxon>
        <taxon>Collybia</taxon>
    </lineage>
</organism>
<dbReference type="Proteomes" id="UP000807353">
    <property type="component" value="Unassembled WGS sequence"/>
</dbReference>
<keyword evidence="1" id="KW-0732">Signal</keyword>
<evidence type="ECO:0000313" key="2">
    <source>
        <dbReference type="EMBL" id="KAF9465490.1"/>
    </source>
</evidence>
<keyword evidence="3" id="KW-1185">Reference proteome</keyword>
<protein>
    <submittedName>
        <fullName evidence="2">Uncharacterized protein</fullName>
    </submittedName>
</protein>
<evidence type="ECO:0000313" key="3">
    <source>
        <dbReference type="Proteomes" id="UP000807353"/>
    </source>
</evidence>
<proteinExistence type="predicted"/>
<sequence length="66" mass="7044">MQLKYISAFIFFAIVQVSAAPNPDTSPVVIPCHTMNECPSGDLCCGPFNEYSVGHCQNGALFCSAT</sequence>
<feature type="signal peptide" evidence="1">
    <location>
        <begin position="1"/>
        <end position="19"/>
    </location>
</feature>
<dbReference type="EMBL" id="MU150247">
    <property type="protein sequence ID" value="KAF9465490.1"/>
    <property type="molecule type" value="Genomic_DNA"/>
</dbReference>
<dbReference type="OrthoDB" id="3084683at2759"/>
<name>A0A9P6CKM2_9AGAR</name>
<dbReference type="AlphaFoldDB" id="A0A9P6CKM2"/>
<evidence type="ECO:0000256" key="1">
    <source>
        <dbReference type="SAM" id="SignalP"/>
    </source>
</evidence>
<feature type="chain" id="PRO_5040492488" evidence="1">
    <location>
        <begin position="20"/>
        <end position="66"/>
    </location>
</feature>
<reference evidence="2" key="1">
    <citation type="submission" date="2020-11" db="EMBL/GenBank/DDBJ databases">
        <authorList>
            <consortium name="DOE Joint Genome Institute"/>
            <person name="Ahrendt S."/>
            <person name="Riley R."/>
            <person name="Andreopoulos W."/>
            <person name="Labutti K."/>
            <person name="Pangilinan J."/>
            <person name="Ruiz-Duenas F.J."/>
            <person name="Barrasa J.M."/>
            <person name="Sanchez-Garcia M."/>
            <person name="Camarero S."/>
            <person name="Miyauchi S."/>
            <person name="Serrano A."/>
            <person name="Linde D."/>
            <person name="Babiker R."/>
            <person name="Drula E."/>
            <person name="Ayuso-Fernandez I."/>
            <person name="Pacheco R."/>
            <person name="Padilla G."/>
            <person name="Ferreira P."/>
            <person name="Barriuso J."/>
            <person name="Kellner H."/>
            <person name="Castanera R."/>
            <person name="Alfaro M."/>
            <person name="Ramirez L."/>
            <person name="Pisabarro A.G."/>
            <person name="Kuo A."/>
            <person name="Tritt A."/>
            <person name="Lipzen A."/>
            <person name="He G."/>
            <person name="Yan M."/>
            <person name="Ng V."/>
            <person name="Cullen D."/>
            <person name="Martin F."/>
            <person name="Rosso M.-N."/>
            <person name="Henrissat B."/>
            <person name="Hibbett D."/>
            <person name="Martinez A.T."/>
            <person name="Grigoriev I.V."/>
        </authorList>
    </citation>
    <scope>NUCLEOTIDE SEQUENCE</scope>
    <source>
        <strain evidence="2">CBS 247.69</strain>
    </source>
</reference>